<evidence type="ECO:0000313" key="4">
    <source>
        <dbReference type="Proteomes" id="UP000234483"/>
    </source>
</evidence>
<reference evidence="2 5" key="2">
    <citation type="submission" date="2018-01" db="EMBL/GenBank/DDBJ databases">
        <title>Complete genome sequence of Caulobacter flavus RHGG3.</title>
        <authorList>
            <person name="Yang E."/>
        </authorList>
    </citation>
    <scope>NUCLEOTIDE SEQUENCE [LARGE SCALE GENOMIC DNA]</scope>
    <source>
        <strain evidence="2 5">RHGG3</strain>
    </source>
</reference>
<dbReference type="Proteomes" id="UP000234483">
    <property type="component" value="Unassembled WGS sequence"/>
</dbReference>
<organism evidence="3 4">
    <name type="scientific">Caulobacter flavus</name>
    <dbReference type="NCBI Taxonomy" id="1679497"/>
    <lineage>
        <taxon>Bacteria</taxon>
        <taxon>Pseudomonadati</taxon>
        <taxon>Pseudomonadota</taxon>
        <taxon>Alphaproteobacteria</taxon>
        <taxon>Caulobacterales</taxon>
        <taxon>Caulobacteraceae</taxon>
        <taxon>Caulobacter</taxon>
    </lineage>
</organism>
<dbReference type="Gene3D" id="2.60.120.380">
    <property type="match status" value="1"/>
</dbReference>
<protein>
    <submittedName>
        <fullName evidence="3">DNA breaking-rejoining protein</fullName>
    </submittedName>
</protein>
<dbReference type="OrthoDB" id="964913at2"/>
<evidence type="ECO:0000313" key="5">
    <source>
        <dbReference type="Proteomes" id="UP000281192"/>
    </source>
</evidence>
<accession>A0A2N5CYW4</accession>
<evidence type="ECO:0000313" key="2">
    <source>
        <dbReference type="EMBL" id="AYV45320.1"/>
    </source>
</evidence>
<dbReference type="EMBL" id="PJRQ01000008">
    <property type="protein sequence ID" value="PLR19001.1"/>
    <property type="molecule type" value="Genomic_DNA"/>
</dbReference>
<dbReference type="Proteomes" id="UP000281192">
    <property type="component" value="Chromosome"/>
</dbReference>
<gene>
    <name evidence="2" type="ORF">C1707_03130</name>
    <name evidence="3" type="ORF">CFHF_03045</name>
</gene>
<feature type="signal peptide" evidence="1">
    <location>
        <begin position="1"/>
        <end position="20"/>
    </location>
</feature>
<keyword evidence="5" id="KW-1185">Reference proteome</keyword>
<feature type="chain" id="PRO_5044578124" evidence="1">
    <location>
        <begin position="21"/>
        <end position="132"/>
    </location>
</feature>
<proteinExistence type="predicted"/>
<dbReference type="RefSeq" id="WP_101711559.1">
    <property type="nucleotide sequence ID" value="NZ_CP026100.1"/>
</dbReference>
<evidence type="ECO:0000313" key="3">
    <source>
        <dbReference type="EMBL" id="PLR19001.1"/>
    </source>
</evidence>
<reference evidence="3 4" key="1">
    <citation type="submission" date="2017-12" db="EMBL/GenBank/DDBJ databases">
        <title>The genome sequence of Caulobacter flavus CGMCC1 15093.</title>
        <authorList>
            <person name="Gao J."/>
            <person name="Mao X."/>
            <person name="Sun J."/>
        </authorList>
    </citation>
    <scope>NUCLEOTIDE SEQUENCE [LARGE SCALE GENOMIC DNA]</scope>
    <source>
        <strain evidence="3 4">CGMCC1 15093</strain>
    </source>
</reference>
<evidence type="ECO:0000256" key="1">
    <source>
        <dbReference type="SAM" id="SignalP"/>
    </source>
</evidence>
<name>A0A2N5CYW4_9CAUL</name>
<sequence>MFARTLAALCLLAAVTPALAQDGARTETVRFAKGTSATTIKGSIKGYATVNYKVGVAAGQTLKVDFKPTNASAYFNITAPGADAAMFVGSTSGSSAKVKIPSSGDYTVQVYLMRNAARRNETSAYTLTIAAR</sequence>
<dbReference type="AlphaFoldDB" id="A0A2N5CYW4"/>
<keyword evidence="1" id="KW-0732">Signal</keyword>
<dbReference type="EMBL" id="CP026100">
    <property type="protein sequence ID" value="AYV45320.1"/>
    <property type="molecule type" value="Genomic_DNA"/>
</dbReference>
<dbReference type="KEGG" id="cfh:C1707_03130"/>